<organism evidence="1">
    <name type="scientific">marine sediment metagenome</name>
    <dbReference type="NCBI Taxonomy" id="412755"/>
    <lineage>
        <taxon>unclassified sequences</taxon>
        <taxon>metagenomes</taxon>
        <taxon>ecological metagenomes</taxon>
    </lineage>
</organism>
<dbReference type="AlphaFoldDB" id="X1N8Q8"/>
<evidence type="ECO:0000313" key="1">
    <source>
        <dbReference type="EMBL" id="GAI23255.1"/>
    </source>
</evidence>
<proteinExistence type="predicted"/>
<gene>
    <name evidence="1" type="ORF">S06H3_31647</name>
</gene>
<name>X1N8Q8_9ZZZZ</name>
<dbReference type="EMBL" id="BARV01018755">
    <property type="protein sequence ID" value="GAI23255.1"/>
    <property type="molecule type" value="Genomic_DNA"/>
</dbReference>
<accession>X1N8Q8</accession>
<reference evidence="1" key="1">
    <citation type="journal article" date="2014" name="Front. Microbiol.">
        <title>High frequency of phylogenetically diverse reductive dehalogenase-homologous genes in deep subseafloor sedimentary metagenomes.</title>
        <authorList>
            <person name="Kawai M."/>
            <person name="Futagami T."/>
            <person name="Toyoda A."/>
            <person name="Takaki Y."/>
            <person name="Nishi S."/>
            <person name="Hori S."/>
            <person name="Arai W."/>
            <person name="Tsubouchi T."/>
            <person name="Morono Y."/>
            <person name="Uchiyama I."/>
            <person name="Ito T."/>
            <person name="Fujiyama A."/>
            <person name="Inagaki F."/>
            <person name="Takami H."/>
        </authorList>
    </citation>
    <scope>NUCLEOTIDE SEQUENCE</scope>
    <source>
        <strain evidence="1">Expedition CK06-06</strain>
    </source>
</reference>
<sequence length="144" mass="16337">DNDRLFRQGKSFNLKLAGLGEYELTLVLVNKTILSGALSSEKLGIYANHKLISSLVTLERGIAMHNLIVSKIMDMISTSFSPQLKPVFEWLVKNLKEKQKILIDNFKAMLPVLSAEIAIHSKRKQLKQYVKDNKKVEKAIKNKT</sequence>
<feature type="non-terminal residue" evidence="1">
    <location>
        <position position="1"/>
    </location>
</feature>
<protein>
    <submittedName>
        <fullName evidence="1">Uncharacterized protein</fullName>
    </submittedName>
</protein>
<comment type="caution">
    <text evidence="1">The sequence shown here is derived from an EMBL/GenBank/DDBJ whole genome shotgun (WGS) entry which is preliminary data.</text>
</comment>